<dbReference type="CDD" id="cd10322">
    <property type="entry name" value="SLC5sbd"/>
    <property type="match status" value="1"/>
</dbReference>
<organism evidence="9 10">
    <name type="scientific">Clostridioides difficile (strain CD196)</name>
    <name type="common">Peptoclostridium difficile</name>
    <dbReference type="NCBI Taxonomy" id="645462"/>
    <lineage>
        <taxon>Bacteria</taxon>
        <taxon>Bacillati</taxon>
        <taxon>Bacillota</taxon>
        <taxon>Clostridia</taxon>
        <taxon>Peptostreptococcales</taxon>
        <taxon>Peptostreptococcaceae</taxon>
        <taxon>Clostridioides</taxon>
    </lineage>
</organism>
<evidence type="ECO:0000313" key="10">
    <source>
        <dbReference type="Proteomes" id="UP000002068"/>
    </source>
</evidence>
<dbReference type="AlphaFoldDB" id="A0A0H3N731"/>
<dbReference type="Proteomes" id="UP000002068">
    <property type="component" value="Chromosome"/>
</dbReference>
<dbReference type="GO" id="GO:0005886">
    <property type="term" value="C:plasma membrane"/>
    <property type="evidence" value="ECO:0007669"/>
    <property type="project" value="TreeGrafter"/>
</dbReference>
<feature type="transmembrane region" description="Helical" evidence="8">
    <location>
        <begin position="226"/>
        <end position="243"/>
    </location>
</feature>
<feature type="transmembrane region" description="Helical" evidence="8">
    <location>
        <begin position="310"/>
        <end position="338"/>
    </location>
</feature>
<reference evidence="9 10" key="1">
    <citation type="journal article" date="2009" name="Genome Biol.">
        <title>Comparative genome and phenotypic analysis of Clostridium difficile 027 strains provides insight into the evolution of a hypervirulent bacterium.</title>
        <authorList>
            <person name="Stabler R.A."/>
            <person name="He M."/>
            <person name="Dawson L."/>
            <person name="Martin M."/>
            <person name="Valiente E."/>
            <person name="Corton C."/>
            <person name="Lawley T.D."/>
            <person name="Sebaihia M."/>
            <person name="Quail M.A."/>
            <person name="Rose G."/>
            <person name="Gerding D.N."/>
            <person name="Gibert M."/>
            <person name="Popoff M.R."/>
            <person name="Parkhill J."/>
            <person name="Dougan G."/>
            <person name="Wren B.W."/>
        </authorList>
    </citation>
    <scope>NUCLEOTIDE SEQUENCE [LARGE SCALE GENOMIC DNA]</scope>
    <source>
        <strain evidence="9 10">CD196</strain>
    </source>
</reference>
<evidence type="ECO:0000256" key="5">
    <source>
        <dbReference type="ARBA" id="ARBA00022989"/>
    </source>
</evidence>
<dbReference type="InterPro" id="IPR001734">
    <property type="entry name" value="Na/solute_symporter"/>
</dbReference>
<accession>A0A0H3N731</accession>
<dbReference type="KEGG" id="cdc:CD196_3367"/>
<evidence type="ECO:0000256" key="7">
    <source>
        <dbReference type="RuleBase" id="RU362091"/>
    </source>
</evidence>
<keyword evidence="3" id="KW-0813">Transport</keyword>
<keyword evidence="5 8" id="KW-1133">Transmembrane helix</keyword>
<feature type="transmembrane region" description="Helical" evidence="8">
    <location>
        <begin position="117"/>
        <end position="138"/>
    </location>
</feature>
<evidence type="ECO:0000256" key="1">
    <source>
        <dbReference type="ARBA" id="ARBA00004141"/>
    </source>
</evidence>
<feature type="transmembrane region" description="Helical" evidence="8">
    <location>
        <begin position="41"/>
        <end position="60"/>
    </location>
</feature>
<evidence type="ECO:0000256" key="6">
    <source>
        <dbReference type="ARBA" id="ARBA00023136"/>
    </source>
</evidence>
<feature type="transmembrane region" description="Helical" evidence="8">
    <location>
        <begin position="264"/>
        <end position="290"/>
    </location>
</feature>
<feature type="transmembrane region" description="Helical" evidence="8">
    <location>
        <begin position="441"/>
        <end position="460"/>
    </location>
</feature>
<evidence type="ECO:0000256" key="2">
    <source>
        <dbReference type="ARBA" id="ARBA00006434"/>
    </source>
</evidence>
<dbReference type="InterPro" id="IPR050277">
    <property type="entry name" value="Sodium:Solute_Symporter"/>
</dbReference>
<dbReference type="PROSITE" id="PS50283">
    <property type="entry name" value="NA_SOLUT_SYMP_3"/>
    <property type="match status" value="1"/>
</dbReference>
<protein>
    <submittedName>
        <fullName evidence="9">Sodium:solute symporter</fullName>
    </submittedName>
</protein>
<evidence type="ECO:0000313" key="9">
    <source>
        <dbReference type="EMBL" id="CBA66801.1"/>
    </source>
</evidence>
<feature type="transmembrane region" description="Helical" evidence="8">
    <location>
        <begin position="158"/>
        <end position="176"/>
    </location>
</feature>
<name>A0A0H3N731_CLODC</name>
<feature type="transmembrane region" description="Helical" evidence="8">
    <location>
        <begin position="72"/>
        <end position="96"/>
    </location>
</feature>
<evidence type="ECO:0000256" key="4">
    <source>
        <dbReference type="ARBA" id="ARBA00022692"/>
    </source>
</evidence>
<gene>
    <name evidence="9" type="ordered locus">CD196_3367</name>
</gene>
<dbReference type="EMBL" id="FN538970">
    <property type="protein sequence ID" value="CBA66801.1"/>
    <property type="molecule type" value="Genomic_DNA"/>
</dbReference>
<evidence type="ECO:0000256" key="3">
    <source>
        <dbReference type="ARBA" id="ARBA00022448"/>
    </source>
</evidence>
<dbReference type="PANTHER" id="PTHR48086:SF7">
    <property type="entry name" value="SODIUM-SOLUTE SYMPORTER-RELATED"/>
    <property type="match status" value="1"/>
</dbReference>
<feature type="transmembrane region" description="Helical" evidence="8">
    <location>
        <begin position="412"/>
        <end position="429"/>
    </location>
</feature>
<dbReference type="GO" id="GO:0022857">
    <property type="term" value="F:transmembrane transporter activity"/>
    <property type="evidence" value="ECO:0007669"/>
    <property type="project" value="InterPro"/>
</dbReference>
<evidence type="ECO:0000256" key="8">
    <source>
        <dbReference type="SAM" id="Phobius"/>
    </source>
</evidence>
<keyword evidence="6 8" id="KW-0472">Membrane</keyword>
<dbReference type="Gene3D" id="1.20.1730.10">
    <property type="entry name" value="Sodium/glucose cotransporter"/>
    <property type="match status" value="1"/>
</dbReference>
<feature type="transmembrane region" description="Helical" evidence="8">
    <location>
        <begin position="12"/>
        <end position="29"/>
    </location>
</feature>
<dbReference type="Pfam" id="PF00474">
    <property type="entry name" value="SSF"/>
    <property type="match status" value="1"/>
</dbReference>
<comment type="similarity">
    <text evidence="2 7">Belongs to the sodium:solute symporter (SSF) (TC 2.A.21) family.</text>
</comment>
<dbReference type="PANTHER" id="PTHR48086">
    <property type="entry name" value="SODIUM/PROLINE SYMPORTER-RELATED"/>
    <property type="match status" value="1"/>
</dbReference>
<proteinExistence type="inferred from homology"/>
<keyword evidence="4 8" id="KW-0812">Transmembrane</keyword>
<dbReference type="InterPro" id="IPR038377">
    <property type="entry name" value="Na/Glc_symporter_sf"/>
</dbReference>
<feature type="transmembrane region" description="Helical" evidence="8">
    <location>
        <begin position="384"/>
        <end position="405"/>
    </location>
</feature>
<sequence>MWRLDMLTFWENGIIVIFAFILLGIGYYFSRNVKDMESYYLGNRSLPWSLIVGTLVASWYGGVGTVGSVEYAAIYGISAWAVWSIAAHIGRMPLALWVGPRIHIRTNITVPDLLESFYGKHVAIIGAILMFIYCAQLGEITAMGTIGNVAWKIDKELIGLIMVGVVVVLTVLGGLMGVAITDMVLFFCMVFGLTMVMPGQFEQIGGFQGLTEALKDAPQLMHPTKGMSAMKALMLIVYSFGAYSDPTFYQRFSAADSPKVGRRALLTCFSLWICFDMVLTITGLIVRATYPEMAPAAGYITLVLDTLPQGIRVIFIIGILGSIISTLDSYYLAAGATLANDIYGRITKKELSQKQLVKFTRIGVCLAAVMGLSVAFRFENVYDACIFVGSIWMGSAFVPIVGGLLGNGRRTSMGGILGMIVGGVTFGYFKIFPVQSFELEPLVIAIPFSFIAWMIGNRIGENLNTQNNL</sequence>
<dbReference type="HOGENOM" id="CLU_018808_15_3_9"/>
<comment type="subcellular location">
    <subcellularLocation>
        <location evidence="1">Membrane</location>
        <topology evidence="1">Multi-pass membrane protein</topology>
    </subcellularLocation>
</comment>
<feature type="transmembrane region" description="Helical" evidence="8">
    <location>
        <begin position="359"/>
        <end position="378"/>
    </location>
</feature>